<dbReference type="RefSeq" id="WP_181470764.1">
    <property type="nucleotide sequence ID" value="NZ_JACEFG010000001.1"/>
</dbReference>
<accession>A0A838CPA5</accession>
<keyword evidence="2" id="KW-1185">Reference proteome</keyword>
<name>A0A838CPA5_9BACI</name>
<gene>
    <name evidence="1" type="ORF">H0266_02310</name>
</gene>
<evidence type="ECO:0000313" key="2">
    <source>
        <dbReference type="Proteomes" id="UP000571017"/>
    </source>
</evidence>
<sequence>MGSRLMHLIIAYKIAERCKITDRDSFVLGGLAPDAVSPKDLSHYYEGHIRDNSRRINGRGFLHKYSSMYQPYILGYYTHLVADQLWLSGFYFPWLKKRMESDPSIHTLYHEDFRMLNPWLIDYYDIRDVLVEVLESEGRIEDLEEVASGDVIDFLPAALEDLRQQSGGKKRLDVFSFEQIIGYIETSVDKGAQAIQEVGRHQ</sequence>
<evidence type="ECO:0000313" key="1">
    <source>
        <dbReference type="EMBL" id="MBA2173723.1"/>
    </source>
</evidence>
<keyword evidence="1" id="KW-0378">Hydrolase</keyword>
<reference evidence="1 2" key="1">
    <citation type="journal article" date="2004" name="Extremophiles">
        <title>Halobacillus locisalis sp. nov., a halophilic bacterium isolated from a marine solar saltern of the Yellow Sea in Korea.</title>
        <authorList>
            <person name="Yoon J.H."/>
            <person name="Kang K.H."/>
            <person name="Oh T.K."/>
            <person name="Park Y.H."/>
        </authorList>
    </citation>
    <scope>NUCLEOTIDE SEQUENCE [LARGE SCALE GENOMIC DNA]</scope>
    <source>
        <strain evidence="1 2">KCTC 3788</strain>
    </source>
</reference>
<organism evidence="1 2">
    <name type="scientific">Halobacillus locisalis</name>
    <dbReference type="NCBI Taxonomy" id="220753"/>
    <lineage>
        <taxon>Bacteria</taxon>
        <taxon>Bacillati</taxon>
        <taxon>Bacillota</taxon>
        <taxon>Bacilli</taxon>
        <taxon>Bacillales</taxon>
        <taxon>Bacillaceae</taxon>
        <taxon>Halobacillus</taxon>
    </lineage>
</organism>
<comment type="caution">
    <text evidence="1">The sequence shown here is derived from an EMBL/GenBank/DDBJ whole genome shotgun (WGS) entry which is preliminary data.</text>
</comment>
<proteinExistence type="predicted"/>
<dbReference type="AlphaFoldDB" id="A0A838CPA5"/>
<dbReference type="EMBL" id="JACEFG010000001">
    <property type="protein sequence ID" value="MBA2173723.1"/>
    <property type="molecule type" value="Genomic_DNA"/>
</dbReference>
<dbReference type="GO" id="GO:0016787">
    <property type="term" value="F:hydrolase activity"/>
    <property type="evidence" value="ECO:0007669"/>
    <property type="project" value="UniProtKB-KW"/>
</dbReference>
<dbReference type="Proteomes" id="UP000571017">
    <property type="component" value="Unassembled WGS sequence"/>
</dbReference>
<protein>
    <submittedName>
        <fullName evidence="1">Hydrolase</fullName>
    </submittedName>
</protein>